<keyword evidence="2" id="KW-0472">Membrane</keyword>
<reference evidence="3" key="1">
    <citation type="journal article" date="2013" name="Genetics">
        <title>The draft genome and transcriptome of Panagrellus redivivus are shaped by the harsh demands of a free-living lifestyle.</title>
        <authorList>
            <person name="Srinivasan J."/>
            <person name="Dillman A.R."/>
            <person name="Macchietto M.G."/>
            <person name="Heikkinen L."/>
            <person name="Lakso M."/>
            <person name="Fracchia K.M."/>
            <person name="Antoshechkin I."/>
            <person name="Mortazavi A."/>
            <person name="Wong G."/>
            <person name="Sternberg P.W."/>
        </authorList>
    </citation>
    <scope>NUCLEOTIDE SEQUENCE [LARGE SCALE GENOMIC DNA]</scope>
    <source>
        <strain evidence="3">MT8872</strain>
    </source>
</reference>
<keyword evidence="2" id="KW-1133">Transmembrane helix</keyword>
<evidence type="ECO:0000256" key="2">
    <source>
        <dbReference type="SAM" id="Phobius"/>
    </source>
</evidence>
<dbReference type="Proteomes" id="UP000492821">
    <property type="component" value="Unassembled WGS sequence"/>
</dbReference>
<evidence type="ECO:0000313" key="4">
    <source>
        <dbReference type="WBParaSite" id="Pan_g9069.t1"/>
    </source>
</evidence>
<keyword evidence="3" id="KW-1185">Reference proteome</keyword>
<sequence>MPAISISSLGSADLFGAASTSSPPPPSDSGHRRRQRPHSTTPAGIDNTLDYDAAAAAFFGENNHSIPYQMHRTSLDEKLKTQFTGGGLSRPNGVNNASSLAGVFVLIFVLIGIIMVLMLFYFLAKVCNGSDREKKTPNGTIIVKHPGFGEIEVVQSRVAYPKRIYELKAEEGYFSCPPSLTPSLADVFGSDEDEETNIFDPPAEIISSAPATPSAADAPEFTDPEKHTSAESLPQHRPVAAYVELDNSRFTTKHKTPTAEQLNAMRKLTPAGLPPGFKPKGRLQELANGSF</sequence>
<protein>
    <submittedName>
        <fullName evidence="4">Conserved protein</fullName>
    </submittedName>
</protein>
<proteinExistence type="predicted"/>
<keyword evidence="2" id="KW-0812">Transmembrane</keyword>
<evidence type="ECO:0000313" key="3">
    <source>
        <dbReference type="Proteomes" id="UP000492821"/>
    </source>
</evidence>
<feature type="region of interest" description="Disordered" evidence="1">
    <location>
        <begin position="15"/>
        <end position="46"/>
    </location>
</feature>
<evidence type="ECO:0000256" key="1">
    <source>
        <dbReference type="SAM" id="MobiDB-lite"/>
    </source>
</evidence>
<feature type="region of interest" description="Disordered" evidence="1">
    <location>
        <begin position="209"/>
        <end position="238"/>
    </location>
</feature>
<feature type="compositionally biased region" description="Low complexity" evidence="1">
    <location>
        <begin position="209"/>
        <end position="219"/>
    </location>
</feature>
<dbReference type="WBParaSite" id="Pan_g9069.t1">
    <property type="protein sequence ID" value="Pan_g9069.t1"/>
    <property type="gene ID" value="Pan_g9069"/>
</dbReference>
<feature type="region of interest" description="Disordered" evidence="1">
    <location>
        <begin position="269"/>
        <end position="291"/>
    </location>
</feature>
<accession>A0A7E4W8Y6</accession>
<organism evidence="3 4">
    <name type="scientific">Panagrellus redivivus</name>
    <name type="common">Microworm</name>
    <dbReference type="NCBI Taxonomy" id="6233"/>
    <lineage>
        <taxon>Eukaryota</taxon>
        <taxon>Metazoa</taxon>
        <taxon>Ecdysozoa</taxon>
        <taxon>Nematoda</taxon>
        <taxon>Chromadorea</taxon>
        <taxon>Rhabditida</taxon>
        <taxon>Tylenchina</taxon>
        <taxon>Panagrolaimomorpha</taxon>
        <taxon>Panagrolaimoidea</taxon>
        <taxon>Panagrolaimidae</taxon>
        <taxon>Panagrellus</taxon>
    </lineage>
</organism>
<name>A0A7E4W8Y6_PANRE</name>
<reference evidence="4" key="2">
    <citation type="submission" date="2020-10" db="UniProtKB">
        <authorList>
            <consortium name="WormBaseParasite"/>
        </authorList>
    </citation>
    <scope>IDENTIFICATION</scope>
</reference>
<feature type="transmembrane region" description="Helical" evidence="2">
    <location>
        <begin position="100"/>
        <end position="124"/>
    </location>
</feature>
<dbReference type="AlphaFoldDB" id="A0A7E4W8Y6"/>